<feature type="chain" id="PRO_5005668551" description="cGMP-dependent protein kinase" evidence="14">
    <location>
        <begin position="25"/>
        <end position="964"/>
    </location>
</feature>
<dbReference type="Gene3D" id="1.10.510.10">
    <property type="entry name" value="Transferase(Phosphotransferase) domain 1"/>
    <property type="match status" value="1"/>
</dbReference>
<dbReference type="PANTHER" id="PTHR24353:SF37">
    <property type="entry name" value="CAMP-DEPENDENT PROTEIN KINASE CATALYTIC SUBUNIT PRKX"/>
    <property type="match status" value="1"/>
</dbReference>
<dbReference type="PROSITE" id="PS00108">
    <property type="entry name" value="PROTEIN_KINASE_ST"/>
    <property type="match status" value="1"/>
</dbReference>
<organism evidence="18">
    <name type="scientific">Perkinsus marinus (strain ATCC 50983 / TXsc)</name>
    <dbReference type="NCBI Taxonomy" id="423536"/>
    <lineage>
        <taxon>Eukaryota</taxon>
        <taxon>Sar</taxon>
        <taxon>Alveolata</taxon>
        <taxon>Perkinsozoa</taxon>
        <taxon>Perkinsea</taxon>
        <taxon>Perkinsida</taxon>
        <taxon>Perkinsidae</taxon>
        <taxon>Perkinsus</taxon>
    </lineage>
</organism>
<comment type="cofactor">
    <cofactor evidence="1">
        <name>Mg(2+)</name>
        <dbReference type="ChEBI" id="CHEBI:18420"/>
    </cofactor>
</comment>
<name>C5KFE8_PERM5</name>
<evidence type="ECO:0000256" key="14">
    <source>
        <dbReference type="SAM" id="SignalP"/>
    </source>
</evidence>
<keyword evidence="9 13" id="KW-0067">ATP-binding</keyword>
<dbReference type="SUPFAM" id="SSF51206">
    <property type="entry name" value="cAMP-binding domain-like"/>
    <property type="match status" value="4"/>
</dbReference>
<proteinExistence type="predicted"/>
<evidence type="ECO:0000256" key="2">
    <source>
        <dbReference type="ARBA" id="ARBA00022490"/>
    </source>
</evidence>
<dbReference type="InterPro" id="IPR011009">
    <property type="entry name" value="Kinase-like_dom_sf"/>
</dbReference>
<keyword evidence="5" id="KW-0808">Transferase</keyword>
<dbReference type="GO" id="GO:0004691">
    <property type="term" value="F:cAMP-dependent protein kinase activity"/>
    <property type="evidence" value="ECO:0007669"/>
    <property type="project" value="TreeGrafter"/>
</dbReference>
<dbReference type="InterPro" id="IPR008271">
    <property type="entry name" value="Ser/Thr_kinase_AS"/>
</dbReference>
<evidence type="ECO:0000259" key="16">
    <source>
        <dbReference type="PROSITE" id="PS50042"/>
    </source>
</evidence>
<keyword evidence="6" id="KW-0479">Metal-binding</keyword>
<dbReference type="Pfam" id="PF00069">
    <property type="entry name" value="Pkinase"/>
    <property type="match status" value="1"/>
</dbReference>
<evidence type="ECO:0000256" key="13">
    <source>
        <dbReference type="PROSITE-ProRule" id="PRU10141"/>
    </source>
</evidence>
<dbReference type="Proteomes" id="UP000007800">
    <property type="component" value="Unassembled WGS sequence"/>
</dbReference>
<dbReference type="CDD" id="cd00038">
    <property type="entry name" value="CAP_ED"/>
    <property type="match status" value="4"/>
</dbReference>
<sequence length="964" mass="108916">MFAFIHRVFHLIFVCINLSITGDAVMGCGASTPGKAIESGLRVVLPKAEPGKIILKRNGRQSEGQLLMVIGFALRDHRKRAQRLLKKPTLAAKGSEGEGTDSSVNNEMTLEEKNFLRRVVQKHFLFASLKAEERDEVIMRMKKSVIEGGQTLFQQGDDGDRCYAVQSGEFEISIDEVNVKTLGKGSTFGELAMLYNVKRTATVKCKQTGVLWEIYGRTFKKVMKLLQGRSLAHVVKFFSDEPDFATLSDADKKSLASICSVQKFDDNKQILRRDDPGDWLLIIQSGRVRSQYGEGSELMLEPGSVCGGVSLMHHWKNYYNSRADGNVVCLALARNGLAKLNSNIKEVLKRASKKGVLKNLDFYEKLDREQQNYLVDVVEEYHYKKGEMVVKGKGDDESRVFIVLCGSAELRPAASHNGNSSRVNHTALEEVTAGCCVGEEEFLDNRRVDFMLTATSDDGLHVFAIKSAAFLEKLRNSFNMVHPLYDVSSSTPAGRPPCVRRYLEWNEIRSILQEIYLFKTLTKEQLSRVVMNMSKRSFDAFAKICTFVSVEEMQVEGDPSDNFYLIGKGSVSVEIPGKGVVRTLSRWEYFGERGLLFEIPRSATITAAEPTTCLILQKQVFLDIVGPFRQSLVNRIELQDETVKKDDLEPVAVVGYGTFGRVFLVRNRKSPEKEYALKAVSKKHVVAMQQENSINIERKILLQLYHPCIVQFVKTFQDEKNVYFLTEFLGGGDLFNAIREIGNLSEFQARYYSASIILSIEYLHEKGIMYRDLKPENLLLDFDGCVKLVDFGCCKQASRSYTLMGTPEYIAPEVILGRSYTDCIDWWSTGVCMYEFICGPLPFGGDTDDQLELFRQIIEAPLRFPSWLRDQNAKSIITGLMQKNPEERLGGGISGAKEIKRHPYFKKFDFDGLLSRSVKSQWVPDREQTMKQWIDATDPGLLSLENSGEEMSDDCVNMDWAKDF</sequence>
<feature type="domain" description="Protein kinase" evidence="15">
    <location>
        <begin position="648"/>
        <end position="905"/>
    </location>
</feature>
<dbReference type="PANTHER" id="PTHR24353">
    <property type="entry name" value="CYCLIC NUCLEOTIDE-DEPENDENT PROTEIN KINASE"/>
    <property type="match status" value="1"/>
</dbReference>
<dbReference type="Pfam" id="PF00027">
    <property type="entry name" value="cNMP_binding"/>
    <property type="match status" value="3"/>
</dbReference>
<feature type="domain" description="Cyclic nucleotide-binding" evidence="16">
    <location>
        <begin position="362"/>
        <end position="446"/>
    </location>
</feature>
<evidence type="ECO:0000256" key="6">
    <source>
        <dbReference type="ARBA" id="ARBA00022723"/>
    </source>
</evidence>
<dbReference type="GeneID" id="9063931"/>
<evidence type="ECO:0000313" key="18">
    <source>
        <dbReference type="Proteomes" id="UP000007800"/>
    </source>
</evidence>
<evidence type="ECO:0000259" key="15">
    <source>
        <dbReference type="PROSITE" id="PS50011"/>
    </source>
</evidence>
<dbReference type="InterPro" id="IPR017441">
    <property type="entry name" value="Protein_kinase_ATP_BS"/>
</dbReference>
<feature type="domain" description="Cyclic nucleotide-binding" evidence="16">
    <location>
        <begin position="125"/>
        <end position="223"/>
    </location>
</feature>
<evidence type="ECO:0000256" key="1">
    <source>
        <dbReference type="ARBA" id="ARBA00001946"/>
    </source>
</evidence>
<dbReference type="PROSITE" id="PS50011">
    <property type="entry name" value="PROTEIN_KINASE_DOM"/>
    <property type="match status" value="1"/>
</dbReference>
<dbReference type="InterPro" id="IPR018490">
    <property type="entry name" value="cNMP-bd_dom_sf"/>
</dbReference>
<feature type="binding site" evidence="13">
    <location>
        <position position="678"/>
    </location>
    <ligand>
        <name>ATP</name>
        <dbReference type="ChEBI" id="CHEBI:30616"/>
    </ligand>
</feature>
<dbReference type="InterPro" id="IPR014710">
    <property type="entry name" value="RmlC-like_jellyroll"/>
</dbReference>
<dbReference type="PROSITE" id="PS50042">
    <property type="entry name" value="CNMP_BINDING_3"/>
    <property type="match status" value="4"/>
</dbReference>
<keyword evidence="8 17" id="KW-0418">Kinase</keyword>
<dbReference type="AlphaFoldDB" id="C5KFE8"/>
<gene>
    <name evidence="17" type="ORF">Pmar_PMAR020338</name>
</gene>
<evidence type="ECO:0000256" key="5">
    <source>
        <dbReference type="ARBA" id="ARBA00022679"/>
    </source>
</evidence>
<dbReference type="Gene3D" id="3.30.200.20">
    <property type="entry name" value="Phosphorylase Kinase, domain 1"/>
    <property type="match status" value="1"/>
</dbReference>
<keyword evidence="3" id="KW-0723">Serine/threonine-protein kinase</keyword>
<dbReference type="OrthoDB" id="100546at2759"/>
<dbReference type="OMA" id="LYMCMET"/>
<evidence type="ECO:0000256" key="11">
    <source>
        <dbReference type="ARBA" id="ARBA00022992"/>
    </source>
</evidence>
<reference evidence="17 18" key="1">
    <citation type="submission" date="2008-07" db="EMBL/GenBank/DDBJ databases">
        <authorList>
            <person name="El-Sayed N."/>
            <person name="Caler E."/>
            <person name="Inman J."/>
            <person name="Amedeo P."/>
            <person name="Hass B."/>
            <person name="Wortman J."/>
        </authorList>
    </citation>
    <scope>NUCLEOTIDE SEQUENCE [LARGE SCALE GENOMIC DNA]</scope>
    <source>
        <strain evidence="18">ATCC 50983 / TXsc</strain>
    </source>
</reference>
<evidence type="ECO:0000256" key="9">
    <source>
        <dbReference type="ARBA" id="ARBA00022840"/>
    </source>
</evidence>
<dbReference type="InterPro" id="IPR000595">
    <property type="entry name" value="cNMP-bd_dom"/>
</dbReference>
<keyword evidence="18" id="KW-1185">Reference proteome</keyword>
<keyword evidence="14" id="KW-0732">Signal</keyword>
<accession>C5KFE8</accession>
<keyword evidence="7 13" id="KW-0547">Nucleotide-binding</keyword>
<dbReference type="FunCoup" id="C5KFE8">
    <property type="interactions" value="4"/>
</dbReference>
<dbReference type="SMART" id="SM00220">
    <property type="entry name" value="S_TKc"/>
    <property type="match status" value="1"/>
</dbReference>
<evidence type="ECO:0000256" key="3">
    <source>
        <dbReference type="ARBA" id="ARBA00022527"/>
    </source>
</evidence>
<dbReference type="InterPro" id="IPR000719">
    <property type="entry name" value="Prot_kinase_dom"/>
</dbReference>
<keyword evidence="10" id="KW-0460">Magnesium</keyword>
<dbReference type="RefSeq" id="XP_002785012.1">
    <property type="nucleotide sequence ID" value="XM_002784966.1"/>
</dbReference>
<protein>
    <recommendedName>
        <fullName evidence="12">cGMP-dependent protein kinase</fullName>
    </recommendedName>
</protein>
<dbReference type="FunFam" id="1.10.510.10:FF:000210">
    <property type="entry name" value="Non-specific serine/threonine protein kinase"/>
    <property type="match status" value="1"/>
</dbReference>
<dbReference type="SUPFAM" id="SSF56112">
    <property type="entry name" value="Protein kinase-like (PK-like)"/>
    <property type="match status" value="1"/>
</dbReference>
<dbReference type="GO" id="GO:0046872">
    <property type="term" value="F:metal ion binding"/>
    <property type="evidence" value="ECO:0007669"/>
    <property type="project" value="UniProtKB-KW"/>
</dbReference>
<feature type="signal peptide" evidence="14">
    <location>
        <begin position="1"/>
        <end position="24"/>
    </location>
</feature>
<dbReference type="SMART" id="SM00100">
    <property type="entry name" value="cNMP"/>
    <property type="match status" value="4"/>
</dbReference>
<keyword evidence="4" id="KW-0140">cGMP</keyword>
<evidence type="ECO:0000256" key="8">
    <source>
        <dbReference type="ARBA" id="ARBA00022777"/>
    </source>
</evidence>
<feature type="domain" description="Cyclic nucleotide-binding" evidence="16">
    <location>
        <begin position="243"/>
        <end position="350"/>
    </location>
</feature>
<keyword evidence="11" id="KW-0142">cGMP-binding</keyword>
<dbReference type="GO" id="GO:0005952">
    <property type="term" value="C:cAMP-dependent protein kinase complex"/>
    <property type="evidence" value="ECO:0007669"/>
    <property type="project" value="TreeGrafter"/>
</dbReference>
<dbReference type="PRINTS" id="PR00103">
    <property type="entry name" value="CAMPKINASE"/>
</dbReference>
<dbReference type="PROSITE" id="PS00889">
    <property type="entry name" value="CNMP_BINDING_2"/>
    <property type="match status" value="2"/>
</dbReference>
<evidence type="ECO:0000256" key="7">
    <source>
        <dbReference type="ARBA" id="ARBA00022741"/>
    </source>
</evidence>
<dbReference type="InParanoid" id="C5KFE8"/>
<dbReference type="GO" id="GO:0005524">
    <property type="term" value="F:ATP binding"/>
    <property type="evidence" value="ECO:0007669"/>
    <property type="project" value="UniProtKB-UniRule"/>
</dbReference>
<dbReference type="Gene3D" id="2.60.120.10">
    <property type="entry name" value="Jelly Rolls"/>
    <property type="match status" value="4"/>
</dbReference>
<keyword evidence="2" id="KW-0963">Cytoplasm</keyword>
<evidence type="ECO:0000256" key="10">
    <source>
        <dbReference type="ARBA" id="ARBA00022842"/>
    </source>
</evidence>
<dbReference type="GO" id="GO:0030553">
    <property type="term" value="F:cGMP binding"/>
    <property type="evidence" value="ECO:0007669"/>
    <property type="project" value="UniProtKB-KW"/>
</dbReference>
<dbReference type="InterPro" id="IPR018488">
    <property type="entry name" value="cNMP-bd_CS"/>
</dbReference>
<evidence type="ECO:0000313" key="17">
    <source>
        <dbReference type="EMBL" id="EER16808.1"/>
    </source>
</evidence>
<dbReference type="EMBL" id="GG672728">
    <property type="protein sequence ID" value="EER16808.1"/>
    <property type="molecule type" value="Genomic_DNA"/>
</dbReference>
<dbReference type="PROSITE" id="PS00107">
    <property type="entry name" value="PROTEIN_KINASE_ATP"/>
    <property type="match status" value="1"/>
</dbReference>
<evidence type="ECO:0000256" key="4">
    <source>
        <dbReference type="ARBA" id="ARBA00022535"/>
    </source>
</evidence>
<evidence type="ECO:0000256" key="12">
    <source>
        <dbReference type="ARBA" id="ARBA00024113"/>
    </source>
</evidence>
<feature type="domain" description="Cyclic nucleotide-binding" evidence="16">
    <location>
        <begin position="517"/>
        <end position="627"/>
    </location>
</feature>